<dbReference type="GO" id="GO:0006538">
    <property type="term" value="P:L-glutamate catabolic process"/>
    <property type="evidence" value="ECO:0007669"/>
    <property type="project" value="InterPro"/>
</dbReference>
<dbReference type="AlphaFoldDB" id="A0A4R2H3M8"/>
<evidence type="ECO:0000259" key="2">
    <source>
        <dbReference type="Pfam" id="PF05088"/>
    </source>
</evidence>
<evidence type="ECO:0000313" key="5">
    <source>
        <dbReference type="Proteomes" id="UP000294508"/>
    </source>
</evidence>
<feature type="compositionally biased region" description="Low complexity" evidence="1">
    <location>
        <begin position="1075"/>
        <end position="1092"/>
    </location>
</feature>
<dbReference type="Pfam" id="PF21074">
    <property type="entry name" value="GDH_C"/>
    <property type="match status" value="1"/>
</dbReference>
<dbReference type="InterPro" id="IPR036291">
    <property type="entry name" value="NAD(P)-bd_dom_sf"/>
</dbReference>
<evidence type="ECO:0000259" key="3">
    <source>
        <dbReference type="Pfam" id="PF21074"/>
    </source>
</evidence>
<dbReference type="InterPro" id="IPR028971">
    <property type="entry name" value="NAD-GDH_cat"/>
</dbReference>
<dbReference type="EMBL" id="SLWN01000013">
    <property type="protein sequence ID" value="TCO19754.1"/>
    <property type="molecule type" value="Genomic_DNA"/>
</dbReference>
<evidence type="ECO:0000313" key="4">
    <source>
        <dbReference type="EMBL" id="TCO19754.1"/>
    </source>
</evidence>
<dbReference type="SUPFAM" id="SSF53223">
    <property type="entry name" value="Aminoacid dehydrogenase-like, N-terminal domain"/>
    <property type="match status" value="1"/>
</dbReference>
<keyword evidence="5" id="KW-1185">Reference proteome</keyword>
<gene>
    <name evidence="4" type="ORF">EV652_113153</name>
</gene>
<dbReference type="SUPFAM" id="SSF51735">
    <property type="entry name" value="NAD(P)-binding Rossmann-fold domains"/>
    <property type="match status" value="1"/>
</dbReference>
<dbReference type="InterPro" id="IPR007780">
    <property type="entry name" value="NAD_Glu_DH_bac"/>
</dbReference>
<dbReference type="Pfam" id="PF21079">
    <property type="entry name" value="GDH_HM2"/>
    <property type="match status" value="1"/>
</dbReference>
<dbReference type="GO" id="GO:0004352">
    <property type="term" value="F:glutamate dehydrogenase (NAD+) activity"/>
    <property type="evidence" value="ECO:0007669"/>
    <property type="project" value="InterPro"/>
</dbReference>
<reference evidence="4 5" key="1">
    <citation type="journal article" date="2015" name="Stand. Genomic Sci.">
        <title>Genomic Encyclopedia of Bacterial and Archaeal Type Strains, Phase III: the genomes of soil and plant-associated and newly described type strains.</title>
        <authorList>
            <person name="Whitman W.B."/>
            <person name="Woyke T."/>
            <person name="Klenk H.P."/>
            <person name="Zhou Y."/>
            <person name="Lilburn T.G."/>
            <person name="Beck B.J."/>
            <person name="De Vos P."/>
            <person name="Vandamme P."/>
            <person name="Eisen J.A."/>
            <person name="Garrity G."/>
            <person name="Hugenholtz P."/>
            <person name="Kyrpides N.C."/>
        </authorList>
    </citation>
    <scope>NUCLEOTIDE SEQUENCE [LARGE SCALE GENOMIC DNA]</scope>
    <source>
        <strain evidence="4 5">VKM Ac-2572</strain>
    </source>
</reference>
<name>A0A4R2H3M8_9ACTN</name>
<dbReference type="InterPro" id="IPR049056">
    <property type="entry name" value="NAD_Glu_DH_HM3"/>
</dbReference>
<dbReference type="PANTHER" id="PTHR43403">
    <property type="entry name" value="NAD-SPECIFIC GLUTAMATE DEHYDROGENASE"/>
    <property type="match status" value="1"/>
</dbReference>
<protein>
    <submittedName>
        <fullName evidence="4">Glutamate dehydrogenase</fullName>
    </submittedName>
</protein>
<dbReference type="Pfam" id="PF21078">
    <property type="entry name" value="GDH_HM3"/>
    <property type="match status" value="1"/>
</dbReference>
<organism evidence="4 5">
    <name type="scientific">Kribbella steppae</name>
    <dbReference type="NCBI Taxonomy" id="2512223"/>
    <lineage>
        <taxon>Bacteria</taxon>
        <taxon>Bacillati</taxon>
        <taxon>Actinomycetota</taxon>
        <taxon>Actinomycetes</taxon>
        <taxon>Propionibacteriales</taxon>
        <taxon>Kribbellaceae</taxon>
        <taxon>Kribbella</taxon>
    </lineage>
</organism>
<feature type="domain" description="NAD-specific glutamate dehydrogenase C-terminal" evidence="3">
    <location>
        <begin position="801"/>
        <end position="1069"/>
    </location>
</feature>
<dbReference type="GO" id="GO:0004069">
    <property type="term" value="F:L-aspartate:2-oxoglutarate aminotransferase activity"/>
    <property type="evidence" value="ECO:0007669"/>
    <property type="project" value="InterPro"/>
</dbReference>
<accession>A0A4R2H3M8</accession>
<dbReference type="InterPro" id="IPR049058">
    <property type="entry name" value="NAD_Glu_DH_HM2"/>
</dbReference>
<feature type="compositionally biased region" description="Polar residues" evidence="1">
    <location>
        <begin position="1111"/>
        <end position="1132"/>
    </location>
</feature>
<comment type="caution">
    <text evidence="4">The sequence shown here is derived from an EMBL/GenBank/DDBJ whole genome shotgun (WGS) entry which is preliminary data.</text>
</comment>
<dbReference type="Pfam" id="PF05088">
    <property type="entry name" value="Bac_GDH_CD"/>
    <property type="match status" value="1"/>
</dbReference>
<feature type="domain" description="NAD-glutamate dehydrogenase catalytic" evidence="2">
    <location>
        <begin position="262"/>
        <end position="756"/>
    </location>
</feature>
<dbReference type="InterPro" id="IPR048381">
    <property type="entry name" value="GDH_C"/>
</dbReference>
<dbReference type="PANTHER" id="PTHR43403:SF1">
    <property type="entry name" value="NAD-SPECIFIC GLUTAMATE DEHYDROGENASE"/>
    <property type="match status" value="1"/>
</dbReference>
<dbReference type="Gene3D" id="3.40.50.720">
    <property type="entry name" value="NAD(P)-binding Rossmann-like Domain"/>
    <property type="match status" value="1"/>
</dbReference>
<dbReference type="Proteomes" id="UP000294508">
    <property type="component" value="Unassembled WGS sequence"/>
</dbReference>
<feature type="region of interest" description="Disordered" evidence="1">
    <location>
        <begin position="1073"/>
        <end position="1132"/>
    </location>
</feature>
<evidence type="ECO:0000256" key="1">
    <source>
        <dbReference type="SAM" id="MobiDB-lite"/>
    </source>
</evidence>
<sequence length="1132" mass="123034">MGVSVLQAYDERMATGSLRRWQAGLQEALTRRLGEARAMMTSGRYAQAFPAGFHVTHPPAVAGAWVTALEEYAGGTGPLLRLVVPDRPADGQLDLDLDDGTRFLLLWPSPAPALLADVFPVLENLALRIAGHEAYEVRPAGRASVRAEEFALLPRDVAVLTADPAIGNEVADAFRAVWSGDAENDAFNQLVLRAGLSWREVSVLRACFAYLRQAGLTFGQAYVERTLLMHRRVTGLLVALFHARLDPAYIGSTREEEALAEVETALAPVENISEDRLLRAFLELVCAVVRTNYYQSDTDGAHKKYIVLKLDSTRLPFLPVPRPMTETFVYSARMEGLHLRTAKVARGGLRWSDRTEDYRTEVLGLMKAQRVKNAVIVPHGAKGAFVVKRPPAATDAETMRQEVRTAYKTFVRGLLDVTDNRVDGTVAQPPRVRCRDDADAYLVVAADKGTATMSDLANEIAQEYGFWLGDAFASGGATGYDHKALGVTARGVWESLRRHFGELGLDPAKDQITVVGIGDMSGDVFGNGMLLSDRIRLVAAFDHRHVFLDPDPDPVASYAERQRLFRLPGTSWADYEPELISSGGGVFSRTAKSVPLSPQARALLDVEAEQLPADELIRAVLRARADLLFNGGVGTYVKASTESHADVGDRANDAVRVDASEVQVRVVAEGGNLGVTQRGRVEYALAGGLINTDFIDNSAGVDISDREVNLKILLDAAVKGRRLSRSRRDELLRHVAPQIVEQVLANNAAQARAISVSHALGAAWLDKQVEMIRHAEDLGVLERALESLPDEEAIAQRQAGGLGLTRPEIAVLLAVSKDVATHFLLESGVPDDAYIGSAALARYLPPALRAEFNELLPRHPLHREIACSVLANEVFNRMGSGALLGVQELTGRDREDLVVAYVAARDVFALPAVWTEIDRLDVVRHAQLQTRLLGETRHIVESAARWFMRHGHAVDPAIEVARLRPGIDKLSGCLDELMPPHARQRLDARVADLVTNEGAPQELARVVCLLKPLTLTLGVVEAAEASGADLTFLTGIFALVGEQLQVDWLRDQATERPTDDHWSILARVRTATTWSPNSSASHSPSSTKSAPPRHLTKQLPPGSIPAGAGLRSSSTPCSTSAQQPMSTSPCSP</sequence>
<dbReference type="InterPro" id="IPR046346">
    <property type="entry name" value="Aminoacid_DH-like_N_sf"/>
</dbReference>
<proteinExistence type="predicted"/>